<keyword evidence="2" id="KW-0963">Cytoplasm</keyword>
<accession>C4XE44</accession>
<dbReference type="PANTHER" id="PTHR33515:SF1">
    <property type="entry name" value="RIBOSOME-BINDING FACTOR A, CHLOROPLASTIC-RELATED"/>
    <property type="match status" value="1"/>
</dbReference>
<dbReference type="Gene3D" id="3.30.300.20">
    <property type="match status" value="1"/>
</dbReference>
<dbReference type="NCBIfam" id="TIGR00082">
    <property type="entry name" value="rbfA"/>
    <property type="match status" value="1"/>
</dbReference>
<dbReference type="InterPro" id="IPR015946">
    <property type="entry name" value="KH_dom-like_a/b"/>
</dbReference>
<dbReference type="Pfam" id="PF02033">
    <property type="entry name" value="RBFA"/>
    <property type="match status" value="1"/>
</dbReference>
<dbReference type="SUPFAM" id="SSF89919">
    <property type="entry name" value="Ribosome-binding factor A, RbfA"/>
    <property type="match status" value="1"/>
</dbReference>
<comment type="subunit">
    <text evidence="2">Monomer. Binds 30S ribosomal subunits, but not 50S ribosomal subunits or 70S ribosomes.</text>
</comment>
<sequence>MKLIANKGDIMPKSINTLRRESQIRTLLAEIITNDLTNTNIINPTLVDCELSGDLSHVKIYMSFSENEKRGLEALQNASGYIRTILAKSLNWRKVPELHFYIDEVSKKCLSIDRILYDIKDEKNFEANNKISYNEHLTNFGNSKIFELDKYEPQIVLHTLNKKNELMKISYLKNEQNEKSSKAWYVLTTNNSSYGLFGLKNYKTDVLEKNCFKKINLKNRSFINFNNDFVHSAYTSDDELRLLEISVNTKKTEVKNFKDLNKINNENSSTSMNRYYKEDCIVFYNKKTRITLFNDNKEYIVKRKCLVFDCISETLYRANKGDELNFHKMLIIEKR</sequence>
<keyword evidence="1 2" id="KW-0690">Ribosome biogenesis</keyword>
<gene>
    <name evidence="2" type="primary">rbfA</name>
    <name evidence="3" type="ordered locus">MBIO_0151</name>
</gene>
<dbReference type="AlphaFoldDB" id="C4XE44"/>
<comment type="similarity">
    <text evidence="2">Belongs to the RbfA family.</text>
</comment>
<dbReference type="EMBL" id="AP009608">
    <property type="protein sequence ID" value="BAH69416.1"/>
    <property type="molecule type" value="Genomic_DNA"/>
</dbReference>
<evidence type="ECO:0000256" key="1">
    <source>
        <dbReference type="ARBA" id="ARBA00022517"/>
    </source>
</evidence>
<organism evidence="3 4">
    <name type="scientific">Mycoplasmopsis fermentans (strain ATCC 19989 / NBRC 14854 / NCTC 10117 / PG18)</name>
    <name type="common">Mycoplasma fermentans</name>
    <dbReference type="NCBI Taxonomy" id="496833"/>
    <lineage>
        <taxon>Bacteria</taxon>
        <taxon>Bacillati</taxon>
        <taxon>Mycoplasmatota</taxon>
        <taxon>Mycoplasmoidales</taxon>
        <taxon>Metamycoplasmataceae</taxon>
        <taxon>Mycoplasmopsis</taxon>
    </lineage>
</organism>
<dbReference type="HOGENOM" id="CLU_854778_0_0_14"/>
<dbReference type="GO" id="GO:0043024">
    <property type="term" value="F:ribosomal small subunit binding"/>
    <property type="evidence" value="ECO:0007669"/>
    <property type="project" value="TreeGrafter"/>
</dbReference>
<dbReference type="PANTHER" id="PTHR33515">
    <property type="entry name" value="RIBOSOME-BINDING FACTOR A, CHLOROPLASTIC-RELATED"/>
    <property type="match status" value="1"/>
</dbReference>
<dbReference type="InterPro" id="IPR023799">
    <property type="entry name" value="RbfA_dom_sf"/>
</dbReference>
<comment type="subcellular location">
    <subcellularLocation>
        <location evidence="2">Cytoplasm</location>
    </subcellularLocation>
</comment>
<evidence type="ECO:0000313" key="3">
    <source>
        <dbReference type="EMBL" id="BAH69416.1"/>
    </source>
</evidence>
<dbReference type="KEGG" id="mfp:MBIO_0151"/>
<dbReference type="GO" id="GO:0030490">
    <property type="term" value="P:maturation of SSU-rRNA"/>
    <property type="evidence" value="ECO:0007669"/>
    <property type="project" value="UniProtKB-UniRule"/>
</dbReference>
<dbReference type="eggNOG" id="COG0858">
    <property type="taxonomic scope" value="Bacteria"/>
</dbReference>
<dbReference type="HAMAP" id="MF_00003">
    <property type="entry name" value="RbfA"/>
    <property type="match status" value="1"/>
</dbReference>
<protein>
    <recommendedName>
        <fullName evidence="2">Ribosome-binding factor A</fullName>
    </recommendedName>
</protein>
<dbReference type="InterPro" id="IPR000238">
    <property type="entry name" value="RbfA"/>
</dbReference>
<evidence type="ECO:0000256" key="2">
    <source>
        <dbReference type="HAMAP-Rule" id="MF_00003"/>
    </source>
</evidence>
<dbReference type="GO" id="GO:0005829">
    <property type="term" value="C:cytosol"/>
    <property type="evidence" value="ECO:0007669"/>
    <property type="project" value="TreeGrafter"/>
</dbReference>
<dbReference type="PATRIC" id="fig|496833.3.peg.572"/>
<reference evidence="3 4" key="1">
    <citation type="journal article" date="2009" name="Curr. Microbiol.">
        <title>Molecular cloning and expression of a novel cholinephosphotransferase involved in glycoglycerophospholipid biosynthesis of Mycoplasma fermentans.</title>
        <authorList>
            <person name="Ishida N."/>
            <person name="Irikura D."/>
            <person name="Matsuda K."/>
            <person name="Sato S."/>
            <person name="Asano K."/>
        </authorList>
    </citation>
    <scope>NUCLEOTIDE SEQUENCE [LARGE SCALE GENOMIC DNA]</scope>
    <source>
        <strain evidence="4">ATCC 19989 / NBRC 14854 / NCTC 10117 / PG18</strain>
    </source>
</reference>
<dbReference type="Proteomes" id="UP000006810">
    <property type="component" value="Chromosome"/>
</dbReference>
<name>C4XE44_MYCFP</name>
<dbReference type="InterPro" id="IPR020053">
    <property type="entry name" value="Ribosome-bd_factorA_CS"/>
</dbReference>
<comment type="function">
    <text evidence="2">One of several proteins that assist in the late maturation steps of the functional core of the 30S ribosomal subunit. Associates with free 30S ribosomal subunits (but not with 30S subunits that are part of 70S ribosomes or polysomes). Required for efficient processing of 16S rRNA. May interact with the 5'-terminal helix region of 16S rRNA.</text>
</comment>
<keyword evidence="4" id="KW-1185">Reference proteome</keyword>
<evidence type="ECO:0000313" key="4">
    <source>
        <dbReference type="Proteomes" id="UP000006810"/>
    </source>
</evidence>
<proteinExistence type="inferred from homology"/>
<dbReference type="PROSITE" id="PS01319">
    <property type="entry name" value="RBFA"/>
    <property type="match status" value="1"/>
</dbReference>